<evidence type="ECO:0000313" key="8">
    <source>
        <dbReference type="Proteomes" id="UP000241769"/>
    </source>
</evidence>
<comment type="caution">
    <text evidence="7">The sequence shown here is derived from an EMBL/GenBank/DDBJ whole genome shotgun (WGS) entry which is preliminary data.</text>
</comment>
<evidence type="ECO:0000256" key="2">
    <source>
        <dbReference type="ARBA" id="ARBA00022737"/>
    </source>
</evidence>
<feature type="domain" description="HotDog ACOT-type" evidence="6">
    <location>
        <begin position="408"/>
        <end position="524"/>
    </location>
</feature>
<dbReference type="Gene3D" id="3.10.129.10">
    <property type="entry name" value="Hotdog Thioesterase"/>
    <property type="match status" value="2"/>
</dbReference>
<keyword evidence="8" id="KW-1185">Reference proteome</keyword>
<keyword evidence="2" id="KW-0677">Repeat</keyword>
<organism evidence="7 8">
    <name type="scientific">Planoprotostelium fungivorum</name>
    <dbReference type="NCBI Taxonomy" id="1890364"/>
    <lineage>
        <taxon>Eukaryota</taxon>
        <taxon>Amoebozoa</taxon>
        <taxon>Evosea</taxon>
        <taxon>Variosea</taxon>
        <taxon>Cavosteliida</taxon>
        <taxon>Cavosteliaceae</taxon>
        <taxon>Planoprotostelium</taxon>
    </lineage>
</organism>
<comment type="similarity">
    <text evidence="1">Belongs to the acyl coenzyme A hydrolase family.</text>
</comment>
<name>A0A2P6N858_9EUKA</name>
<evidence type="ECO:0000313" key="7">
    <source>
        <dbReference type="EMBL" id="PRP80131.1"/>
    </source>
</evidence>
<dbReference type="InterPro" id="IPR033120">
    <property type="entry name" value="HOTDOG_ACOT"/>
</dbReference>
<evidence type="ECO:0000256" key="4">
    <source>
        <dbReference type="ARBA" id="ARBA00022946"/>
    </source>
</evidence>
<protein>
    <submittedName>
        <fullName evidence="7">Acyl-coenzyme A thioesterase 9, mitochondrial-like</fullName>
    </submittedName>
</protein>
<dbReference type="SUPFAM" id="SSF54637">
    <property type="entry name" value="Thioesterase/thiol ester dehydrase-isomerase"/>
    <property type="match status" value="2"/>
</dbReference>
<dbReference type="AlphaFoldDB" id="A0A2P6N858"/>
<dbReference type="Proteomes" id="UP000241769">
    <property type="component" value="Unassembled WGS sequence"/>
</dbReference>
<dbReference type="EMBL" id="MDYQ01000160">
    <property type="protein sequence ID" value="PRP80131.1"/>
    <property type="molecule type" value="Genomic_DNA"/>
</dbReference>
<evidence type="ECO:0000256" key="3">
    <source>
        <dbReference type="ARBA" id="ARBA00022801"/>
    </source>
</evidence>
<accession>A0A2P6N858</accession>
<feature type="compositionally biased region" description="Low complexity" evidence="5">
    <location>
        <begin position="18"/>
        <end position="31"/>
    </location>
</feature>
<dbReference type="PROSITE" id="PS51770">
    <property type="entry name" value="HOTDOG_ACOT"/>
    <property type="match status" value="2"/>
</dbReference>
<feature type="region of interest" description="Disordered" evidence="5">
    <location>
        <begin position="1"/>
        <end position="39"/>
    </location>
</feature>
<dbReference type="GO" id="GO:0006637">
    <property type="term" value="P:acyl-CoA metabolic process"/>
    <property type="evidence" value="ECO:0007669"/>
    <property type="project" value="TreeGrafter"/>
</dbReference>
<feature type="compositionally biased region" description="Polar residues" evidence="5">
    <location>
        <begin position="1"/>
        <end position="10"/>
    </location>
</feature>
<evidence type="ECO:0000259" key="6">
    <source>
        <dbReference type="PROSITE" id="PS51770"/>
    </source>
</evidence>
<dbReference type="PANTHER" id="PTHR12655:SF0">
    <property type="entry name" value="ACYL-COENZYME A THIOESTERASE 9, MITOCHONDRIAL"/>
    <property type="match status" value="1"/>
</dbReference>
<sequence>MRVTTATAPFSNEEPACTPTSGFSGSSPSSPQHEHMDDCPSRYRAMSTKCRALVANYRNNAVARGAISSEHLLLNSNPVQASTTRVSSPDVTRDNQNDDYVSRWLYKEEELKRTLPLTFALLNSRGAHGWASLIGNIRIKERARGGVTGDTGDTRTSCDSFVELYIPLSTSEDVFKRYRGAHGWASLIGNIRIKERARGGVTGDTGDTRTSCDSFVELYIPLSTSEDVFKRYRLFETDRIRFGKVLEDLDALAADIAYRHCGRDANEKYTIVTAGVDRLNILGHVTKSCDVCLRGSVVLVGTTSMEVHLLILTKKGEEPENLLSQTTFTMVCRDQKTYKGAKVSTLQIVTDYDKWASAQAQKRRDRRAESAKVDLRTAPPRSDEIEEIHRFFLGSSSVTPTSELVPMSSTVVQTIEVMHGQERNVHNKIFGGHLMRLAFELASISAYQTTTVYPVLRAMDDVRFYSPVEIGSILNLKSSVQMIETQKRLVYVTVVAEMTVTSLLEKPKKITNEFHFVFLCDRLTPLPTVMPNSYTEVMEYINRKRRAASIANDYVDKE</sequence>
<dbReference type="OrthoDB" id="331699at2759"/>
<keyword evidence="4" id="KW-0809">Transit peptide</keyword>
<dbReference type="STRING" id="1890364.A0A2P6N858"/>
<reference evidence="7 8" key="1">
    <citation type="journal article" date="2018" name="Genome Biol. Evol.">
        <title>Multiple Roots of Fruiting Body Formation in Amoebozoa.</title>
        <authorList>
            <person name="Hillmann F."/>
            <person name="Forbes G."/>
            <person name="Novohradska S."/>
            <person name="Ferling I."/>
            <person name="Riege K."/>
            <person name="Groth M."/>
            <person name="Westermann M."/>
            <person name="Marz M."/>
            <person name="Spaller T."/>
            <person name="Winckler T."/>
            <person name="Schaap P."/>
            <person name="Glockner G."/>
        </authorList>
    </citation>
    <scope>NUCLEOTIDE SEQUENCE [LARGE SCALE GENOMIC DNA]</scope>
    <source>
        <strain evidence="7 8">Jena</strain>
    </source>
</reference>
<feature type="domain" description="HotDog ACOT-type" evidence="6">
    <location>
        <begin position="218"/>
        <end position="336"/>
    </location>
</feature>
<dbReference type="PANTHER" id="PTHR12655">
    <property type="entry name" value="ACYL-COA THIOESTERASE"/>
    <property type="match status" value="1"/>
</dbReference>
<gene>
    <name evidence="7" type="ORF">PROFUN_12214</name>
</gene>
<evidence type="ECO:0000256" key="5">
    <source>
        <dbReference type="SAM" id="MobiDB-lite"/>
    </source>
</evidence>
<proteinExistence type="inferred from homology"/>
<dbReference type="InParanoid" id="A0A2P6N858"/>
<dbReference type="GO" id="GO:0047617">
    <property type="term" value="F:fatty acyl-CoA hydrolase activity"/>
    <property type="evidence" value="ECO:0007669"/>
    <property type="project" value="TreeGrafter"/>
</dbReference>
<dbReference type="CDD" id="cd03442">
    <property type="entry name" value="BFIT_BACH"/>
    <property type="match status" value="2"/>
</dbReference>
<keyword evidence="3" id="KW-0378">Hydrolase</keyword>
<evidence type="ECO:0000256" key="1">
    <source>
        <dbReference type="ARBA" id="ARBA00010458"/>
    </source>
</evidence>
<dbReference type="InterPro" id="IPR029069">
    <property type="entry name" value="HotDog_dom_sf"/>
</dbReference>